<reference evidence="5" key="2">
    <citation type="submission" date="2020-09" db="EMBL/GenBank/DDBJ databases">
        <authorList>
            <person name="Sun Q."/>
            <person name="Zhou Y."/>
        </authorList>
    </citation>
    <scope>NUCLEOTIDE SEQUENCE</scope>
    <source>
        <strain evidence="5">CGMCC 1.15085</strain>
    </source>
</reference>
<comment type="caution">
    <text evidence="5">The sequence shown here is derived from an EMBL/GenBank/DDBJ whole genome shotgun (WGS) entry which is preliminary data.</text>
</comment>
<dbReference type="AlphaFoldDB" id="A0A916WRS9"/>
<proteinExistence type="predicted"/>
<dbReference type="EMBL" id="BMHI01000002">
    <property type="protein sequence ID" value="GGB24519.1"/>
    <property type="molecule type" value="Genomic_DNA"/>
</dbReference>
<evidence type="ECO:0000259" key="4">
    <source>
        <dbReference type="Pfam" id="PF13439"/>
    </source>
</evidence>
<name>A0A916WRS9_9MICO</name>
<dbReference type="PANTHER" id="PTHR46401">
    <property type="entry name" value="GLYCOSYLTRANSFERASE WBBK-RELATED"/>
    <property type="match status" value="1"/>
</dbReference>
<evidence type="ECO:0000256" key="2">
    <source>
        <dbReference type="ARBA" id="ARBA00022679"/>
    </source>
</evidence>
<dbReference type="Gene3D" id="3.40.50.2000">
    <property type="entry name" value="Glycogen Phosphorylase B"/>
    <property type="match status" value="2"/>
</dbReference>
<reference evidence="5" key="1">
    <citation type="journal article" date="2014" name="Int. J. Syst. Evol. Microbiol.">
        <title>Complete genome sequence of Corynebacterium casei LMG S-19264T (=DSM 44701T), isolated from a smear-ripened cheese.</title>
        <authorList>
            <consortium name="US DOE Joint Genome Institute (JGI-PGF)"/>
            <person name="Walter F."/>
            <person name="Albersmeier A."/>
            <person name="Kalinowski J."/>
            <person name="Ruckert C."/>
        </authorList>
    </citation>
    <scope>NUCLEOTIDE SEQUENCE</scope>
    <source>
        <strain evidence="5">CGMCC 1.15085</strain>
    </source>
</reference>
<dbReference type="InterPro" id="IPR001296">
    <property type="entry name" value="Glyco_trans_1"/>
</dbReference>
<gene>
    <name evidence="5" type="ORF">GCM10011492_13100</name>
</gene>
<feature type="domain" description="Glycosyltransferase subfamily 4-like N-terminal" evidence="4">
    <location>
        <begin position="15"/>
        <end position="216"/>
    </location>
</feature>
<dbReference type="Proteomes" id="UP000636793">
    <property type="component" value="Unassembled WGS sequence"/>
</dbReference>
<accession>A0A916WRS9</accession>
<dbReference type="InterPro" id="IPR028098">
    <property type="entry name" value="Glyco_trans_4-like_N"/>
</dbReference>
<dbReference type="SUPFAM" id="SSF53756">
    <property type="entry name" value="UDP-Glycosyltransferase/glycogen phosphorylase"/>
    <property type="match status" value="1"/>
</dbReference>
<dbReference type="PANTHER" id="PTHR46401:SF2">
    <property type="entry name" value="GLYCOSYLTRANSFERASE WBBK-RELATED"/>
    <property type="match status" value="1"/>
</dbReference>
<evidence type="ECO:0000313" key="5">
    <source>
        <dbReference type="EMBL" id="GGB24519.1"/>
    </source>
</evidence>
<dbReference type="GO" id="GO:0016757">
    <property type="term" value="F:glycosyltransferase activity"/>
    <property type="evidence" value="ECO:0007669"/>
    <property type="project" value="UniProtKB-KW"/>
</dbReference>
<dbReference type="Pfam" id="PF00534">
    <property type="entry name" value="Glycos_transf_1"/>
    <property type="match status" value="1"/>
</dbReference>
<keyword evidence="6" id="KW-1185">Reference proteome</keyword>
<evidence type="ECO:0000256" key="1">
    <source>
        <dbReference type="ARBA" id="ARBA00022676"/>
    </source>
</evidence>
<evidence type="ECO:0000313" key="6">
    <source>
        <dbReference type="Proteomes" id="UP000636793"/>
    </source>
</evidence>
<dbReference type="CDD" id="cd03801">
    <property type="entry name" value="GT4_PimA-like"/>
    <property type="match status" value="1"/>
</dbReference>
<dbReference type="GO" id="GO:0009103">
    <property type="term" value="P:lipopolysaccharide biosynthetic process"/>
    <property type="evidence" value="ECO:0007669"/>
    <property type="project" value="TreeGrafter"/>
</dbReference>
<dbReference type="RefSeq" id="WP_188836172.1">
    <property type="nucleotide sequence ID" value="NZ_BMHI01000002.1"/>
</dbReference>
<keyword evidence="2 5" id="KW-0808">Transferase</keyword>
<dbReference type="Pfam" id="PF13439">
    <property type="entry name" value="Glyco_transf_4"/>
    <property type="match status" value="1"/>
</dbReference>
<organism evidence="5 6">
    <name type="scientific">Flexivirga endophytica</name>
    <dbReference type="NCBI Taxonomy" id="1849103"/>
    <lineage>
        <taxon>Bacteria</taxon>
        <taxon>Bacillati</taxon>
        <taxon>Actinomycetota</taxon>
        <taxon>Actinomycetes</taxon>
        <taxon>Micrococcales</taxon>
        <taxon>Dermacoccaceae</taxon>
        <taxon>Flexivirga</taxon>
    </lineage>
</organism>
<feature type="domain" description="Glycosyl transferase family 1" evidence="3">
    <location>
        <begin position="220"/>
        <end position="379"/>
    </location>
</feature>
<sequence length="426" mass="46415">MKIALASYRSKEHSGGQGVYVRNLSRELVALGHDVEVFSGQPYPRLDAGVRLTPVPSLDLYRADDPFRRPALREFRSAVDVFEFATMCTAGFPEPRTFGMRLSRLLWDRVGDFDILHDNQTLAPGVLALERRGLPLLTTIHHPISRDRRLELEAATGWDRVTKRRWYGFVQMQRRVARRSKHILTVSRVSARDIAADFGVLRDRMRVVPVGVDVDRFRPRETPRVPGRIVSIISADVPLKGMSVLVDALAALPREAWSELIVVGTPSEATGKRLADAGLVDRVTFRSGLTDEELAQLVASASLQVIPSRYEGFSIPAIEAMACGTPVVASDVGALPDLLADGVGRLVPVGDIAALGAAIASVLASPAEAAQMGAAGRERAVATYSWRAVARATADVYAEVIAASGRTAPTREPAMAEVRNLEEQQR</sequence>
<evidence type="ECO:0000259" key="3">
    <source>
        <dbReference type="Pfam" id="PF00534"/>
    </source>
</evidence>
<keyword evidence="1" id="KW-0328">Glycosyltransferase</keyword>
<protein>
    <submittedName>
        <fullName evidence="5">Glycosyl transferase family 1</fullName>
    </submittedName>
</protein>